<feature type="binding site" evidence="15">
    <location>
        <position position="199"/>
    </location>
    <ligand>
        <name>NADP(+)</name>
        <dbReference type="ChEBI" id="CHEBI:58349"/>
    </ligand>
</feature>
<dbReference type="NCBIfam" id="TIGR00326">
    <property type="entry name" value="eubact_ribD"/>
    <property type="match status" value="1"/>
</dbReference>
<feature type="binding site" evidence="16">
    <location>
        <position position="74"/>
    </location>
    <ligand>
        <name>Zn(2+)</name>
        <dbReference type="ChEBI" id="CHEBI:29105"/>
        <note>catalytic</note>
    </ligand>
</feature>
<comment type="catalytic activity">
    <reaction evidence="13">
        <text>5-amino-6-(5-phospho-D-ribitylamino)uracil + NADP(+) = 5-amino-6-(5-phospho-D-ribosylamino)uracil + NADPH + H(+)</text>
        <dbReference type="Rhea" id="RHEA:17845"/>
        <dbReference type="ChEBI" id="CHEBI:15378"/>
        <dbReference type="ChEBI" id="CHEBI:57783"/>
        <dbReference type="ChEBI" id="CHEBI:58349"/>
        <dbReference type="ChEBI" id="CHEBI:58421"/>
        <dbReference type="ChEBI" id="CHEBI:58453"/>
        <dbReference type="EC" id="1.1.1.193"/>
    </reaction>
</comment>
<comment type="cofactor">
    <cofactor evidence="13 16">
        <name>Zn(2+)</name>
        <dbReference type="ChEBI" id="CHEBI:29105"/>
    </cofactor>
    <text evidence="13 16">Binds 1 zinc ion.</text>
</comment>
<keyword evidence="10 13" id="KW-0521">NADP</keyword>
<evidence type="ECO:0000256" key="15">
    <source>
        <dbReference type="PIRSR" id="PIRSR006769-2"/>
    </source>
</evidence>
<dbReference type="PIRSF" id="PIRSF006769">
    <property type="entry name" value="RibD"/>
    <property type="match status" value="1"/>
</dbReference>
<comment type="pathway">
    <text evidence="2 13">Cofactor biosynthesis; riboflavin biosynthesis; 5-amino-6-(D-ribitylamino)uracil from GTP: step 2/4.</text>
</comment>
<dbReference type="CDD" id="cd01284">
    <property type="entry name" value="Riboflavin_deaminase-reductase"/>
    <property type="match status" value="1"/>
</dbReference>
<comment type="caution">
    <text evidence="18">The sequence shown here is derived from an EMBL/GenBank/DDBJ whole genome shotgun (WGS) entry which is preliminary data.</text>
</comment>
<name>A0A660SMR8_UNCT6</name>
<dbReference type="AlphaFoldDB" id="A0A660SMR8"/>
<feature type="binding site" evidence="15">
    <location>
        <position position="169"/>
    </location>
    <ligand>
        <name>NADP(+)</name>
        <dbReference type="ChEBI" id="CHEBI:58349"/>
    </ligand>
</feature>
<evidence type="ECO:0000256" key="1">
    <source>
        <dbReference type="ARBA" id="ARBA00002151"/>
    </source>
</evidence>
<evidence type="ECO:0000256" key="8">
    <source>
        <dbReference type="ARBA" id="ARBA00022801"/>
    </source>
</evidence>
<evidence type="ECO:0000256" key="13">
    <source>
        <dbReference type="PIRNR" id="PIRNR006769"/>
    </source>
</evidence>
<comment type="catalytic activity">
    <reaction evidence="13">
        <text>2,5-diamino-6-hydroxy-4-(5-phosphoribosylamino)-pyrimidine + H2O + H(+) = 5-amino-6-(5-phospho-D-ribosylamino)uracil + NH4(+)</text>
        <dbReference type="Rhea" id="RHEA:21868"/>
        <dbReference type="ChEBI" id="CHEBI:15377"/>
        <dbReference type="ChEBI" id="CHEBI:15378"/>
        <dbReference type="ChEBI" id="CHEBI:28938"/>
        <dbReference type="ChEBI" id="CHEBI:58453"/>
        <dbReference type="ChEBI" id="CHEBI:58614"/>
        <dbReference type="EC" id="3.5.4.26"/>
    </reaction>
</comment>
<dbReference type="GO" id="GO:0008703">
    <property type="term" value="F:5-amino-6-(5-phosphoribosylamino)uracil reductase activity"/>
    <property type="evidence" value="ECO:0007669"/>
    <property type="project" value="UniProtKB-EC"/>
</dbReference>
<evidence type="ECO:0000256" key="10">
    <source>
        <dbReference type="ARBA" id="ARBA00022857"/>
    </source>
</evidence>
<sequence>MDINFMKIALDLAKKGEGQVSPNPLVGAVIVKDAKIIGKGYHKEFGKNHAEINAILDAKDPLLGATMYVTLEPCTVFKKTPPCVDRIIKEGFKRVVIAQKDPNQAINGNGIKRLKNAGIDVEVGILGEEACKLNAFYNYNMKTKKPFISIKAAMTFDGKIADMRGESKWITSEDSRNLGMYLRFIHDAILVGAETIRHDNPHLDIRGYEKKRPYYKIIISKKLYIPENLNVFKTSGETIIFCGKDADQISIKNLEDRGVIVFQNKTSSNIDADFIRNKLFEKGIGSILIEGGASVFANFIEPNAINRMYLFYAPIIFGKGVSAFGKITPRYINNPMKLDICEYKRIGTDFFVQGEVCSPD</sequence>
<dbReference type="PROSITE" id="PS51747">
    <property type="entry name" value="CYT_DCMP_DEAMINASES_2"/>
    <property type="match status" value="1"/>
</dbReference>
<feature type="binding site" evidence="16">
    <location>
        <position position="83"/>
    </location>
    <ligand>
        <name>Zn(2+)</name>
        <dbReference type="ChEBI" id="CHEBI:29105"/>
        <note>catalytic</note>
    </ligand>
</feature>
<dbReference type="InterPro" id="IPR002734">
    <property type="entry name" value="RibDG_C"/>
</dbReference>
<dbReference type="InterPro" id="IPR004794">
    <property type="entry name" value="Eubact_RibD"/>
</dbReference>
<evidence type="ECO:0000313" key="18">
    <source>
        <dbReference type="EMBL" id="RKX72077.1"/>
    </source>
</evidence>
<dbReference type="PANTHER" id="PTHR38011:SF7">
    <property type="entry name" value="2,5-DIAMINO-6-RIBOSYLAMINO-4(3H)-PYRIMIDINONE 5'-PHOSPHATE REDUCTASE"/>
    <property type="match status" value="1"/>
</dbReference>
<feature type="binding site" evidence="15">
    <location>
        <position position="203"/>
    </location>
    <ligand>
        <name>substrate</name>
    </ligand>
</feature>
<dbReference type="InterPro" id="IPR050765">
    <property type="entry name" value="Riboflavin_Biosynth_HTPR"/>
</dbReference>
<dbReference type="GO" id="GO:0008270">
    <property type="term" value="F:zinc ion binding"/>
    <property type="evidence" value="ECO:0007669"/>
    <property type="project" value="InterPro"/>
</dbReference>
<organism evidence="18 19">
    <name type="scientific">candidate division TA06 bacterium</name>
    <dbReference type="NCBI Taxonomy" id="2250710"/>
    <lineage>
        <taxon>Bacteria</taxon>
        <taxon>Bacteria division TA06</taxon>
    </lineage>
</organism>
<dbReference type="Proteomes" id="UP000271125">
    <property type="component" value="Unassembled WGS sequence"/>
</dbReference>
<proteinExistence type="inferred from homology"/>
<dbReference type="SUPFAM" id="SSF53597">
    <property type="entry name" value="Dihydrofolate reductase-like"/>
    <property type="match status" value="1"/>
</dbReference>
<feature type="binding site" evidence="15">
    <location>
        <position position="206"/>
    </location>
    <ligand>
        <name>substrate</name>
    </ligand>
</feature>
<evidence type="ECO:0000256" key="14">
    <source>
        <dbReference type="PIRSR" id="PIRSR006769-1"/>
    </source>
</evidence>
<evidence type="ECO:0000256" key="11">
    <source>
        <dbReference type="ARBA" id="ARBA00023002"/>
    </source>
</evidence>
<feature type="binding site" evidence="16">
    <location>
        <position position="49"/>
    </location>
    <ligand>
        <name>Zn(2+)</name>
        <dbReference type="ChEBI" id="CHEBI:29105"/>
        <note>catalytic</note>
    </ligand>
</feature>
<feature type="binding site" evidence="15">
    <location>
        <position position="290"/>
    </location>
    <ligand>
        <name>substrate</name>
    </ligand>
</feature>
<dbReference type="SUPFAM" id="SSF53927">
    <property type="entry name" value="Cytidine deaminase-like"/>
    <property type="match status" value="1"/>
</dbReference>
<dbReference type="Gene3D" id="3.40.430.10">
    <property type="entry name" value="Dihydrofolate Reductase, subunit A"/>
    <property type="match status" value="1"/>
</dbReference>
<keyword evidence="9 13" id="KW-0862">Zinc</keyword>
<feature type="active site" description="Proton donor" evidence="14">
    <location>
        <position position="51"/>
    </location>
</feature>
<protein>
    <recommendedName>
        <fullName evidence="13">Riboflavin biosynthesis protein RibD</fullName>
    </recommendedName>
    <domain>
        <recommendedName>
            <fullName evidence="13">Diaminohydroxyphosphoribosylaminopyrimidine deaminase</fullName>
            <shortName evidence="13">DRAP deaminase</shortName>
            <ecNumber evidence="13">3.5.4.26</ecNumber>
        </recommendedName>
        <alternativeName>
            <fullName evidence="13">Riboflavin-specific deaminase</fullName>
        </alternativeName>
    </domain>
    <domain>
        <recommendedName>
            <fullName evidence="13">5-amino-6-(5-phosphoribosylamino)uracil reductase</fullName>
            <ecNumber evidence="13">1.1.1.193</ecNumber>
        </recommendedName>
        <alternativeName>
            <fullName evidence="13">HTP reductase</fullName>
        </alternativeName>
    </domain>
</protein>
<dbReference type="InterPro" id="IPR024072">
    <property type="entry name" value="DHFR-like_dom_sf"/>
</dbReference>
<feature type="binding site" evidence="15">
    <location>
        <position position="195"/>
    </location>
    <ligand>
        <name>NADP(+)</name>
        <dbReference type="ChEBI" id="CHEBI:58349"/>
    </ligand>
</feature>
<evidence type="ECO:0000313" key="19">
    <source>
        <dbReference type="Proteomes" id="UP000271125"/>
    </source>
</evidence>
<dbReference type="Gene3D" id="3.40.140.10">
    <property type="entry name" value="Cytidine Deaminase, domain 2"/>
    <property type="match status" value="1"/>
</dbReference>
<evidence type="ECO:0000256" key="6">
    <source>
        <dbReference type="ARBA" id="ARBA00022619"/>
    </source>
</evidence>
<gene>
    <name evidence="18" type="primary">ribD</name>
    <name evidence="18" type="ORF">DRP43_01640</name>
</gene>
<dbReference type="InterPro" id="IPR016192">
    <property type="entry name" value="APOBEC/CMP_deaminase_Zn-bd"/>
</dbReference>
<keyword evidence="12" id="KW-0511">Multifunctional enzyme</keyword>
<feature type="binding site" evidence="15">
    <location>
        <position position="153"/>
    </location>
    <ligand>
        <name>NADP(+)</name>
        <dbReference type="ChEBI" id="CHEBI:58349"/>
    </ligand>
</feature>
<comment type="function">
    <text evidence="1 13">Converts 2,5-diamino-6-(ribosylamino)-4(3h)-pyrimidinone 5'-phosphate into 5-amino-6-(ribosylamino)-2,4(1h,3h)-pyrimidinedione 5'-phosphate.</text>
</comment>
<dbReference type="InterPro" id="IPR002125">
    <property type="entry name" value="CMP_dCMP_dom"/>
</dbReference>
<dbReference type="InterPro" id="IPR016193">
    <property type="entry name" value="Cytidine_deaminase-like"/>
</dbReference>
<feature type="binding site" evidence="15">
    <location>
        <position position="167"/>
    </location>
    <ligand>
        <name>substrate</name>
    </ligand>
</feature>
<evidence type="ECO:0000256" key="3">
    <source>
        <dbReference type="ARBA" id="ARBA00004910"/>
    </source>
</evidence>
<dbReference type="Pfam" id="PF00383">
    <property type="entry name" value="dCMP_cyt_deam_1"/>
    <property type="match status" value="1"/>
</dbReference>
<keyword evidence="6 13" id="KW-0686">Riboflavin biosynthesis</keyword>
<evidence type="ECO:0000256" key="4">
    <source>
        <dbReference type="ARBA" id="ARBA00005259"/>
    </source>
</evidence>
<dbReference type="PROSITE" id="PS00903">
    <property type="entry name" value="CYT_DCMP_DEAMINASES_1"/>
    <property type="match status" value="1"/>
</dbReference>
<dbReference type="PANTHER" id="PTHR38011">
    <property type="entry name" value="DIHYDROFOLATE REDUCTASE FAMILY PROTEIN (AFU_ORTHOLOGUE AFUA_8G06820)"/>
    <property type="match status" value="1"/>
</dbReference>
<evidence type="ECO:0000256" key="2">
    <source>
        <dbReference type="ARBA" id="ARBA00004882"/>
    </source>
</evidence>
<reference evidence="18 19" key="1">
    <citation type="submission" date="2018-06" db="EMBL/GenBank/DDBJ databases">
        <title>Extensive metabolic versatility and redundancy in microbially diverse, dynamic hydrothermal sediments.</title>
        <authorList>
            <person name="Dombrowski N."/>
            <person name="Teske A."/>
            <person name="Baker B.J."/>
        </authorList>
    </citation>
    <scope>NUCLEOTIDE SEQUENCE [LARGE SCALE GENOMIC DNA]</scope>
    <source>
        <strain evidence="18">B10_G13</strain>
    </source>
</reference>
<evidence type="ECO:0000256" key="12">
    <source>
        <dbReference type="ARBA" id="ARBA00023268"/>
    </source>
</evidence>
<feature type="domain" description="CMP/dCMP-type deaminase" evidence="17">
    <location>
        <begin position="1"/>
        <end position="122"/>
    </location>
</feature>
<evidence type="ECO:0000256" key="5">
    <source>
        <dbReference type="ARBA" id="ARBA00007417"/>
    </source>
</evidence>
<keyword evidence="11 13" id="KW-0560">Oxidoreductase</keyword>
<evidence type="ECO:0000256" key="7">
    <source>
        <dbReference type="ARBA" id="ARBA00022723"/>
    </source>
</evidence>
<accession>A0A660SMR8</accession>
<dbReference type="FunFam" id="3.40.140.10:FF:000025">
    <property type="entry name" value="Riboflavin biosynthesis protein RibD"/>
    <property type="match status" value="1"/>
</dbReference>
<dbReference type="GO" id="GO:0008835">
    <property type="term" value="F:diaminohydroxyphosphoribosylaminopyrimidine deaminase activity"/>
    <property type="evidence" value="ECO:0007669"/>
    <property type="project" value="UniProtKB-EC"/>
</dbReference>
<dbReference type="EC" id="3.5.4.26" evidence="13"/>
<evidence type="ECO:0000259" key="17">
    <source>
        <dbReference type="PROSITE" id="PS51747"/>
    </source>
</evidence>
<evidence type="ECO:0000256" key="9">
    <source>
        <dbReference type="ARBA" id="ARBA00022833"/>
    </source>
</evidence>
<comment type="similarity">
    <text evidence="5 13">In the C-terminal section; belongs to the HTP reductase family.</text>
</comment>
<dbReference type="GO" id="GO:0009231">
    <property type="term" value="P:riboflavin biosynthetic process"/>
    <property type="evidence" value="ECO:0007669"/>
    <property type="project" value="UniProtKB-UniPathway"/>
</dbReference>
<keyword evidence="8 13" id="KW-0378">Hydrolase</keyword>
<evidence type="ECO:0000256" key="16">
    <source>
        <dbReference type="PIRSR" id="PIRSR006769-3"/>
    </source>
</evidence>
<comment type="similarity">
    <text evidence="4 13">In the N-terminal section; belongs to the cytidine and deoxycytidylate deaminase family.</text>
</comment>
<keyword evidence="7 13" id="KW-0479">Metal-binding</keyword>
<dbReference type="UniPathway" id="UPA00275">
    <property type="reaction ID" value="UER00401"/>
</dbReference>
<dbReference type="EC" id="1.1.1.193" evidence="13"/>
<dbReference type="EMBL" id="QNBD01000052">
    <property type="protein sequence ID" value="RKX72077.1"/>
    <property type="molecule type" value="Genomic_DNA"/>
</dbReference>
<dbReference type="Pfam" id="PF01872">
    <property type="entry name" value="RibD_C"/>
    <property type="match status" value="1"/>
</dbReference>
<feature type="binding site" evidence="15">
    <location>
        <position position="183"/>
    </location>
    <ligand>
        <name>substrate</name>
    </ligand>
</feature>
<comment type="pathway">
    <text evidence="3 13">Cofactor biosynthesis; riboflavin biosynthesis; 5-amino-6-(D-ribitylamino)uracil from GTP: step 3/4.</text>
</comment>